<sequence length="46" mass="5379">MFINRDRHRLESLPDRNRSVKASARLDSASSRVIVEVDQEKELPRT</sequence>
<organism evidence="1 2">
    <name type="scientific">Candidatus Accumulibacter proximus</name>
    <dbReference type="NCBI Taxonomy" id="2954385"/>
    <lineage>
        <taxon>Bacteria</taxon>
        <taxon>Pseudomonadati</taxon>
        <taxon>Pseudomonadota</taxon>
        <taxon>Betaproteobacteria</taxon>
        <taxon>Candidatus Accumulibacter</taxon>
    </lineage>
</organism>
<name>A0A935PZ61_9PROT</name>
<dbReference type="EMBL" id="JADJMH010000002">
    <property type="protein sequence ID" value="MBK7673980.1"/>
    <property type="molecule type" value="Genomic_DNA"/>
</dbReference>
<proteinExistence type="predicted"/>
<evidence type="ECO:0000313" key="1">
    <source>
        <dbReference type="EMBL" id="MBK7673980.1"/>
    </source>
</evidence>
<dbReference type="Proteomes" id="UP000697998">
    <property type="component" value="Unassembled WGS sequence"/>
</dbReference>
<dbReference type="AlphaFoldDB" id="A0A935PZ61"/>
<evidence type="ECO:0000313" key="2">
    <source>
        <dbReference type="Proteomes" id="UP000697998"/>
    </source>
</evidence>
<accession>A0A935PZ61</accession>
<reference evidence="1 2" key="1">
    <citation type="submission" date="2020-10" db="EMBL/GenBank/DDBJ databases">
        <title>Connecting structure to function with the recovery of over 1000 high-quality activated sludge metagenome-assembled genomes encoding full-length rRNA genes using long-read sequencing.</title>
        <authorList>
            <person name="Singleton C.M."/>
            <person name="Petriglieri F."/>
            <person name="Kristensen J.M."/>
            <person name="Kirkegaard R.H."/>
            <person name="Michaelsen T.Y."/>
            <person name="Andersen M.H."/>
            <person name="Karst S.M."/>
            <person name="Dueholm M.S."/>
            <person name="Nielsen P.H."/>
            <person name="Albertsen M."/>
        </authorList>
    </citation>
    <scope>NUCLEOTIDE SEQUENCE [LARGE SCALE GENOMIC DNA]</scope>
    <source>
        <strain evidence="1">EsbW_18-Q3-R4-48_BATAC.285</strain>
    </source>
</reference>
<gene>
    <name evidence="1" type="ORF">IPJ27_04000</name>
</gene>
<comment type="caution">
    <text evidence="1">The sequence shown here is derived from an EMBL/GenBank/DDBJ whole genome shotgun (WGS) entry which is preliminary data.</text>
</comment>
<protein>
    <submittedName>
        <fullName evidence="1">Uncharacterized protein</fullName>
    </submittedName>
</protein>